<reference evidence="2" key="1">
    <citation type="submission" date="2015-12" db="EMBL/GenBank/DDBJ databases">
        <authorList>
            <person name="Bansal K."/>
            <person name="Midha S."/>
            <person name="Patil P.B."/>
        </authorList>
    </citation>
    <scope>NUCLEOTIDE SEQUENCE</scope>
    <source>
        <strain evidence="2">LMG867</strain>
    </source>
</reference>
<feature type="compositionally biased region" description="Polar residues" evidence="1">
    <location>
        <begin position="90"/>
        <end position="103"/>
    </location>
</feature>
<dbReference type="AlphaFoldDB" id="A0AAW4RKI0"/>
<dbReference type="Proteomes" id="UP000825388">
    <property type="component" value="Unassembled WGS sequence"/>
</dbReference>
<dbReference type="EMBL" id="LOKL01000101">
    <property type="protein sequence ID" value="MBZ3923802.1"/>
    <property type="molecule type" value="Genomic_DNA"/>
</dbReference>
<accession>A0AAW4RKI0</accession>
<sequence length="109" mass="11578">MSKTQMVRRNRVYNVDARLAPLLVRHGGYQRRDMQAQPAVAPAPAQPDRRAVEENGAAALAKRDAAAESAGAPREATKAKPKKLAKKPGNSKSAKNAGTTQASDMDAAE</sequence>
<dbReference type="RefSeq" id="WP_089112600.1">
    <property type="nucleotide sequence ID" value="NZ_LOKL01000101.1"/>
</dbReference>
<name>A0AAW4RKI0_XANCI</name>
<evidence type="ECO:0000313" key="2">
    <source>
        <dbReference type="EMBL" id="MBZ3923802.1"/>
    </source>
</evidence>
<evidence type="ECO:0000256" key="1">
    <source>
        <dbReference type="SAM" id="MobiDB-lite"/>
    </source>
</evidence>
<evidence type="ECO:0000313" key="3">
    <source>
        <dbReference type="Proteomes" id="UP000825388"/>
    </source>
</evidence>
<gene>
    <name evidence="2" type="ORF">Xseb_07675</name>
</gene>
<organism evidence="2 3">
    <name type="scientific">Xanthomonas citri pv. sesbaniae</name>
    <dbReference type="NCBI Taxonomy" id="473425"/>
    <lineage>
        <taxon>Bacteria</taxon>
        <taxon>Pseudomonadati</taxon>
        <taxon>Pseudomonadota</taxon>
        <taxon>Gammaproteobacteria</taxon>
        <taxon>Lysobacterales</taxon>
        <taxon>Lysobacteraceae</taxon>
        <taxon>Xanthomonas</taxon>
    </lineage>
</organism>
<feature type="region of interest" description="Disordered" evidence="1">
    <location>
        <begin position="30"/>
        <end position="109"/>
    </location>
</feature>
<comment type="caution">
    <text evidence="2">The sequence shown here is derived from an EMBL/GenBank/DDBJ whole genome shotgun (WGS) entry which is preliminary data.</text>
</comment>
<proteinExistence type="predicted"/>
<protein>
    <submittedName>
        <fullName evidence="2">Uncharacterized protein</fullName>
    </submittedName>
</protein>